<dbReference type="CDD" id="cd15799">
    <property type="entry name" value="PMEI-like_4"/>
    <property type="match status" value="1"/>
</dbReference>
<evidence type="ECO:0000256" key="4">
    <source>
        <dbReference type="ARBA" id="ARBA00007786"/>
    </source>
</evidence>
<proteinExistence type="inferred from homology"/>
<dbReference type="UniPathway" id="UPA00545">
    <property type="reaction ID" value="UER00823"/>
</dbReference>
<keyword evidence="5" id="KW-0964">Secreted</keyword>
<dbReference type="Gene3D" id="2.160.20.10">
    <property type="entry name" value="Single-stranded right-handed beta-helix, Pectin lyase-like"/>
    <property type="match status" value="1"/>
</dbReference>
<evidence type="ECO:0000313" key="12">
    <source>
        <dbReference type="Proteomes" id="UP000257109"/>
    </source>
</evidence>
<sequence>MALSSTKELPRTSATLTPTIVLIFLCTLFPSLCTALGNTNTVGSELLKVSPSEFAGTVGTVIDVLQDVTSILSEFGSVFGDSLLSNAVSDCLDLVDMSSDELDWSVSATQSPQGKHNSTGNLSSDLRTWLSAALANQDTCMDGFDGTNGIVKGLVSTGLGQVMSLLQQLLTQVNPVSDHFSFSSAQDQFPSWVRPGDRKLLQANGVHVDAVVAADGTGAFSTVMDAVLAAPSYSMKRFVIYVKKGVYYENVEIKKKKWNLMMIGDGMDATVISGNRSFIDGWTTFRSATFAVSGRGFIARDITFQNTAGAEKHQAVALRSDSDLSVFYRCGISGYQDSLYTHTMRQFYRECKISGTVDFIFGDATALFQNCHIVAKKGLPNQKNTVTAHGRKTPDEPTGFSIQFCNISADYDLVNSVNSTNTYLGRPWKPYSRTIIMQSYISNVLRPEGWLEWNGDFALDTLYYAEYMNYGPGSGVADRVKWPGYHVMNESSQASNFTVTQFIEGNLWLPSTGVTFTAGLGV</sequence>
<comment type="catalytic activity">
    <reaction evidence="9">
        <text>[(1-&gt;4)-alpha-D-galacturonosyl methyl ester](n) + n H2O = [(1-&gt;4)-alpha-D-galacturonosyl](n) + n methanol + n H(+)</text>
        <dbReference type="Rhea" id="RHEA:22380"/>
        <dbReference type="Rhea" id="RHEA-COMP:14570"/>
        <dbReference type="Rhea" id="RHEA-COMP:14573"/>
        <dbReference type="ChEBI" id="CHEBI:15377"/>
        <dbReference type="ChEBI" id="CHEBI:15378"/>
        <dbReference type="ChEBI" id="CHEBI:17790"/>
        <dbReference type="ChEBI" id="CHEBI:140522"/>
        <dbReference type="ChEBI" id="CHEBI:140523"/>
        <dbReference type="EC" id="3.1.1.11"/>
    </reaction>
</comment>
<dbReference type="GO" id="GO:0042545">
    <property type="term" value="P:cell wall modification"/>
    <property type="evidence" value="ECO:0007669"/>
    <property type="project" value="UniProtKB-UniRule"/>
</dbReference>
<dbReference type="AlphaFoldDB" id="A0A371HQC6"/>
<dbReference type="EMBL" id="QJKJ01001962">
    <property type="protein sequence ID" value="RDY05006.1"/>
    <property type="molecule type" value="Genomic_DNA"/>
</dbReference>
<evidence type="ECO:0000256" key="8">
    <source>
        <dbReference type="PROSITE-ProRule" id="PRU10040"/>
    </source>
</evidence>
<dbReference type="Pfam" id="PF04043">
    <property type="entry name" value="PMEI"/>
    <property type="match status" value="1"/>
</dbReference>
<dbReference type="SMART" id="SM00856">
    <property type="entry name" value="PMEI"/>
    <property type="match status" value="1"/>
</dbReference>
<reference evidence="11" key="1">
    <citation type="submission" date="2018-05" db="EMBL/GenBank/DDBJ databases">
        <title>Draft genome of Mucuna pruriens seed.</title>
        <authorList>
            <person name="Nnadi N.E."/>
            <person name="Vos R."/>
            <person name="Hasami M.H."/>
            <person name="Devisetty U.K."/>
            <person name="Aguiy J.C."/>
        </authorList>
    </citation>
    <scope>NUCLEOTIDE SEQUENCE [LARGE SCALE GENOMIC DNA]</scope>
    <source>
        <strain evidence="11">JCA_2017</strain>
    </source>
</reference>
<comment type="subcellular location">
    <subcellularLocation>
        <location evidence="1">Secreted</location>
        <location evidence="1">Cell wall</location>
    </subcellularLocation>
</comment>
<comment type="similarity">
    <text evidence="4">In the C-terminal section; belongs to the pectinesterase family.</text>
</comment>
<dbReference type="InterPro" id="IPR011050">
    <property type="entry name" value="Pectin_lyase_fold/virulence"/>
</dbReference>
<evidence type="ECO:0000259" key="10">
    <source>
        <dbReference type="SMART" id="SM00856"/>
    </source>
</evidence>
<dbReference type="GO" id="GO:0045490">
    <property type="term" value="P:pectin catabolic process"/>
    <property type="evidence" value="ECO:0007669"/>
    <property type="project" value="UniProtKB-UniRule"/>
</dbReference>
<dbReference type="InterPro" id="IPR012334">
    <property type="entry name" value="Pectin_lyas_fold"/>
</dbReference>
<accession>A0A371HQC6</accession>
<dbReference type="InterPro" id="IPR035513">
    <property type="entry name" value="Invertase/methylesterase_inhib"/>
</dbReference>
<organism evidence="11 12">
    <name type="scientific">Mucuna pruriens</name>
    <name type="common">Velvet bean</name>
    <name type="synonym">Dolichos pruriens</name>
    <dbReference type="NCBI Taxonomy" id="157652"/>
    <lineage>
        <taxon>Eukaryota</taxon>
        <taxon>Viridiplantae</taxon>
        <taxon>Streptophyta</taxon>
        <taxon>Embryophyta</taxon>
        <taxon>Tracheophyta</taxon>
        <taxon>Spermatophyta</taxon>
        <taxon>Magnoliopsida</taxon>
        <taxon>eudicotyledons</taxon>
        <taxon>Gunneridae</taxon>
        <taxon>Pentapetalae</taxon>
        <taxon>rosids</taxon>
        <taxon>fabids</taxon>
        <taxon>Fabales</taxon>
        <taxon>Fabaceae</taxon>
        <taxon>Papilionoideae</taxon>
        <taxon>50 kb inversion clade</taxon>
        <taxon>NPAAA clade</taxon>
        <taxon>indigoferoid/millettioid clade</taxon>
        <taxon>Phaseoleae</taxon>
        <taxon>Mucuna</taxon>
    </lineage>
</organism>
<feature type="non-terminal residue" evidence="11">
    <location>
        <position position="1"/>
    </location>
</feature>
<dbReference type="STRING" id="157652.A0A371HQC6"/>
<evidence type="ECO:0000256" key="2">
    <source>
        <dbReference type="ARBA" id="ARBA00005184"/>
    </source>
</evidence>
<keyword evidence="12" id="KW-1185">Reference proteome</keyword>
<dbReference type="OrthoDB" id="2019149at2759"/>
<feature type="active site" evidence="8">
    <location>
        <position position="358"/>
    </location>
</feature>
<name>A0A371HQC6_MUCPR</name>
<dbReference type="FunFam" id="1.20.140.40:FF:000017">
    <property type="entry name" value="Pectinesterase"/>
    <property type="match status" value="1"/>
</dbReference>
<evidence type="ECO:0000256" key="6">
    <source>
        <dbReference type="ARBA" id="ARBA00022801"/>
    </source>
</evidence>
<comment type="pathway">
    <text evidence="2 9">Glycan metabolism; pectin degradation; 2-dehydro-3-deoxy-D-gluconate from pectin: step 1/5.</text>
</comment>
<dbReference type="Gene3D" id="1.20.140.40">
    <property type="entry name" value="Invertase/pectin methylesterase inhibitor family protein"/>
    <property type="match status" value="1"/>
</dbReference>
<keyword evidence="5" id="KW-0134">Cell wall</keyword>
<comment type="caution">
    <text evidence="11">The sequence shown here is derived from an EMBL/GenBank/DDBJ whole genome shotgun (WGS) entry which is preliminary data.</text>
</comment>
<dbReference type="PANTHER" id="PTHR31707">
    <property type="entry name" value="PECTINESTERASE"/>
    <property type="match status" value="1"/>
</dbReference>
<evidence type="ECO:0000256" key="9">
    <source>
        <dbReference type="RuleBase" id="RU000589"/>
    </source>
</evidence>
<dbReference type="InterPro" id="IPR000070">
    <property type="entry name" value="Pectinesterase_cat"/>
</dbReference>
<keyword evidence="6 9" id="KW-0378">Hydrolase</keyword>
<evidence type="ECO:0000256" key="1">
    <source>
        <dbReference type="ARBA" id="ARBA00004191"/>
    </source>
</evidence>
<dbReference type="InterPro" id="IPR006501">
    <property type="entry name" value="Pectinesterase_inhib_dom"/>
</dbReference>
<comment type="similarity">
    <text evidence="3">In the N-terminal section; belongs to the PMEI family.</text>
</comment>
<evidence type="ECO:0000313" key="11">
    <source>
        <dbReference type="EMBL" id="RDY05006.1"/>
    </source>
</evidence>
<evidence type="ECO:0000256" key="7">
    <source>
        <dbReference type="ARBA" id="ARBA00023085"/>
    </source>
</evidence>
<dbReference type="FunFam" id="2.160.20.10:FF:000001">
    <property type="entry name" value="Pectinesterase"/>
    <property type="match status" value="1"/>
</dbReference>
<protein>
    <recommendedName>
        <fullName evidence="9">Pectinesterase</fullName>
        <ecNumber evidence="9">3.1.1.11</ecNumber>
    </recommendedName>
</protein>
<dbReference type="PROSITE" id="PS00503">
    <property type="entry name" value="PECTINESTERASE_2"/>
    <property type="match status" value="1"/>
</dbReference>
<dbReference type="SUPFAM" id="SSF101148">
    <property type="entry name" value="Plant invertase/pectin methylesterase inhibitor"/>
    <property type="match status" value="1"/>
</dbReference>
<dbReference type="InterPro" id="IPR033131">
    <property type="entry name" value="Pectinesterase_Asp_AS"/>
</dbReference>
<evidence type="ECO:0000256" key="3">
    <source>
        <dbReference type="ARBA" id="ARBA00006027"/>
    </source>
</evidence>
<feature type="domain" description="Pectinesterase inhibitor" evidence="10">
    <location>
        <begin position="5"/>
        <end position="172"/>
    </location>
</feature>
<dbReference type="Proteomes" id="UP000257109">
    <property type="component" value="Unassembled WGS sequence"/>
</dbReference>
<dbReference type="EC" id="3.1.1.11" evidence="9"/>
<gene>
    <name evidence="11" type="ORF">CR513_11191</name>
</gene>
<evidence type="ECO:0000256" key="5">
    <source>
        <dbReference type="ARBA" id="ARBA00022512"/>
    </source>
</evidence>
<dbReference type="GO" id="GO:0030599">
    <property type="term" value="F:pectinesterase activity"/>
    <property type="evidence" value="ECO:0007669"/>
    <property type="project" value="UniProtKB-UniRule"/>
</dbReference>
<keyword evidence="7 9" id="KW-0063">Aspartyl esterase</keyword>
<dbReference type="GO" id="GO:0004857">
    <property type="term" value="F:enzyme inhibitor activity"/>
    <property type="evidence" value="ECO:0007669"/>
    <property type="project" value="InterPro"/>
</dbReference>
<dbReference type="SUPFAM" id="SSF51126">
    <property type="entry name" value="Pectin lyase-like"/>
    <property type="match status" value="1"/>
</dbReference>
<dbReference type="Pfam" id="PF01095">
    <property type="entry name" value="Pectinesterase"/>
    <property type="match status" value="1"/>
</dbReference>